<accession>A0AAV4EV62</accession>
<proteinExistence type="predicted"/>
<sequence>MPGKGKNVAFKQELVRSVKKYKIDVTGKRELALGVTSLRGQEVAGSKHSRAQSGLYWLGRCQHNVTVGG</sequence>
<organism evidence="1 2">
    <name type="scientific">Elysia marginata</name>
    <dbReference type="NCBI Taxonomy" id="1093978"/>
    <lineage>
        <taxon>Eukaryota</taxon>
        <taxon>Metazoa</taxon>
        <taxon>Spiralia</taxon>
        <taxon>Lophotrochozoa</taxon>
        <taxon>Mollusca</taxon>
        <taxon>Gastropoda</taxon>
        <taxon>Heterobranchia</taxon>
        <taxon>Euthyneura</taxon>
        <taxon>Panpulmonata</taxon>
        <taxon>Sacoglossa</taxon>
        <taxon>Placobranchoidea</taxon>
        <taxon>Plakobranchidae</taxon>
        <taxon>Elysia</taxon>
    </lineage>
</organism>
<keyword evidence="2" id="KW-1185">Reference proteome</keyword>
<protein>
    <submittedName>
        <fullName evidence="1">Uncharacterized protein</fullName>
    </submittedName>
</protein>
<reference evidence="1 2" key="1">
    <citation type="journal article" date="2021" name="Elife">
        <title>Chloroplast acquisition without the gene transfer in kleptoplastic sea slugs, Plakobranchus ocellatus.</title>
        <authorList>
            <person name="Maeda T."/>
            <person name="Takahashi S."/>
            <person name="Yoshida T."/>
            <person name="Shimamura S."/>
            <person name="Takaki Y."/>
            <person name="Nagai Y."/>
            <person name="Toyoda A."/>
            <person name="Suzuki Y."/>
            <person name="Arimoto A."/>
            <person name="Ishii H."/>
            <person name="Satoh N."/>
            <person name="Nishiyama T."/>
            <person name="Hasebe M."/>
            <person name="Maruyama T."/>
            <person name="Minagawa J."/>
            <person name="Obokata J."/>
            <person name="Shigenobu S."/>
        </authorList>
    </citation>
    <scope>NUCLEOTIDE SEQUENCE [LARGE SCALE GENOMIC DNA]</scope>
</reference>
<dbReference type="EMBL" id="BMAT01011007">
    <property type="protein sequence ID" value="GFR64932.1"/>
    <property type="molecule type" value="Genomic_DNA"/>
</dbReference>
<evidence type="ECO:0000313" key="1">
    <source>
        <dbReference type="EMBL" id="GFR64932.1"/>
    </source>
</evidence>
<evidence type="ECO:0000313" key="2">
    <source>
        <dbReference type="Proteomes" id="UP000762676"/>
    </source>
</evidence>
<dbReference type="Proteomes" id="UP000762676">
    <property type="component" value="Unassembled WGS sequence"/>
</dbReference>
<comment type="caution">
    <text evidence="1">The sequence shown here is derived from an EMBL/GenBank/DDBJ whole genome shotgun (WGS) entry which is preliminary data.</text>
</comment>
<dbReference type="AlphaFoldDB" id="A0AAV4EV62"/>
<name>A0AAV4EV62_9GAST</name>
<gene>
    <name evidence="1" type="ORF">ElyMa_005518500</name>
</gene>